<name>A0A9K3DR25_HELAN</name>
<protein>
    <submittedName>
        <fullName evidence="1">Uncharacterized protein</fullName>
    </submittedName>
</protein>
<gene>
    <name evidence="1" type="ORF">HanXRQr2_Chr16g0748311</name>
</gene>
<comment type="caution">
    <text evidence="1">The sequence shown here is derived from an EMBL/GenBank/DDBJ whole genome shotgun (WGS) entry which is preliminary data.</text>
</comment>
<reference evidence="1" key="2">
    <citation type="submission" date="2020-06" db="EMBL/GenBank/DDBJ databases">
        <title>Helianthus annuus Genome sequencing and assembly Release 2.</title>
        <authorList>
            <person name="Gouzy J."/>
            <person name="Langlade N."/>
            <person name="Munos S."/>
        </authorList>
    </citation>
    <scope>NUCLEOTIDE SEQUENCE</scope>
    <source>
        <tissue evidence="1">Leaves</tissue>
    </source>
</reference>
<evidence type="ECO:0000313" key="2">
    <source>
        <dbReference type="Proteomes" id="UP000215914"/>
    </source>
</evidence>
<dbReference type="Gramene" id="mRNA:HanXRQr2_Chr16g0748311">
    <property type="protein sequence ID" value="mRNA:HanXRQr2_Chr16g0748311"/>
    <property type="gene ID" value="HanXRQr2_Chr16g0748311"/>
</dbReference>
<accession>A0A9K3DR25</accession>
<dbReference type="AlphaFoldDB" id="A0A9K3DR25"/>
<organism evidence="1 2">
    <name type="scientific">Helianthus annuus</name>
    <name type="common">Common sunflower</name>
    <dbReference type="NCBI Taxonomy" id="4232"/>
    <lineage>
        <taxon>Eukaryota</taxon>
        <taxon>Viridiplantae</taxon>
        <taxon>Streptophyta</taxon>
        <taxon>Embryophyta</taxon>
        <taxon>Tracheophyta</taxon>
        <taxon>Spermatophyta</taxon>
        <taxon>Magnoliopsida</taxon>
        <taxon>eudicotyledons</taxon>
        <taxon>Gunneridae</taxon>
        <taxon>Pentapetalae</taxon>
        <taxon>asterids</taxon>
        <taxon>campanulids</taxon>
        <taxon>Asterales</taxon>
        <taxon>Asteraceae</taxon>
        <taxon>Asteroideae</taxon>
        <taxon>Heliantheae alliance</taxon>
        <taxon>Heliantheae</taxon>
        <taxon>Helianthus</taxon>
    </lineage>
</organism>
<dbReference type="Proteomes" id="UP000215914">
    <property type="component" value="Unassembled WGS sequence"/>
</dbReference>
<evidence type="ECO:0000313" key="1">
    <source>
        <dbReference type="EMBL" id="KAF5760012.1"/>
    </source>
</evidence>
<proteinExistence type="predicted"/>
<sequence length="60" mass="7130">MFDDSVLQHVHNVSIGLYHLELAVWNAGVVMGRDTWNRKTSLTVLYMWFMKRLTNDLCFR</sequence>
<reference evidence="1" key="1">
    <citation type="journal article" date="2017" name="Nature">
        <title>The sunflower genome provides insights into oil metabolism, flowering and Asterid evolution.</title>
        <authorList>
            <person name="Badouin H."/>
            <person name="Gouzy J."/>
            <person name="Grassa C.J."/>
            <person name="Murat F."/>
            <person name="Staton S.E."/>
            <person name="Cottret L."/>
            <person name="Lelandais-Briere C."/>
            <person name="Owens G.L."/>
            <person name="Carrere S."/>
            <person name="Mayjonade B."/>
            <person name="Legrand L."/>
            <person name="Gill N."/>
            <person name="Kane N.C."/>
            <person name="Bowers J.E."/>
            <person name="Hubner S."/>
            <person name="Bellec A."/>
            <person name="Berard A."/>
            <person name="Berges H."/>
            <person name="Blanchet N."/>
            <person name="Boniface M.C."/>
            <person name="Brunel D."/>
            <person name="Catrice O."/>
            <person name="Chaidir N."/>
            <person name="Claudel C."/>
            <person name="Donnadieu C."/>
            <person name="Faraut T."/>
            <person name="Fievet G."/>
            <person name="Helmstetter N."/>
            <person name="King M."/>
            <person name="Knapp S.J."/>
            <person name="Lai Z."/>
            <person name="Le Paslier M.C."/>
            <person name="Lippi Y."/>
            <person name="Lorenzon L."/>
            <person name="Mandel J.R."/>
            <person name="Marage G."/>
            <person name="Marchand G."/>
            <person name="Marquand E."/>
            <person name="Bret-Mestries E."/>
            <person name="Morien E."/>
            <person name="Nambeesan S."/>
            <person name="Nguyen T."/>
            <person name="Pegot-Espagnet P."/>
            <person name="Pouilly N."/>
            <person name="Raftis F."/>
            <person name="Sallet E."/>
            <person name="Schiex T."/>
            <person name="Thomas J."/>
            <person name="Vandecasteele C."/>
            <person name="Vares D."/>
            <person name="Vear F."/>
            <person name="Vautrin S."/>
            <person name="Crespi M."/>
            <person name="Mangin B."/>
            <person name="Burke J.M."/>
            <person name="Salse J."/>
            <person name="Munos S."/>
            <person name="Vincourt P."/>
            <person name="Rieseberg L.H."/>
            <person name="Langlade N.B."/>
        </authorList>
    </citation>
    <scope>NUCLEOTIDE SEQUENCE</scope>
    <source>
        <tissue evidence="1">Leaves</tissue>
    </source>
</reference>
<dbReference type="EMBL" id="MNCJ02000331">
    <property type="protein sequence ID" value="KAF5760012.1"/>
    <property type="molecule type" value="Genomic_DNA"/>
</dbReference>
<keyword evidence="2" id="KW-1185">Reference proteome</keyword>